<evidence type="ECO:0000256" key="6">
    <source>
        <dbReference type="ARBA" id="ARBA00023295"/>
    </source>
</evidence>
<evidence type="ECO:0000256" key="7">
    <source>
        <dbReference type="ARBA" id="ARBA00023316"/>
    </source>
</evidence>
<keyword evidence="7" id="KW-0961">Cell wall biogenesis/degradation</keyword>
<comment type="caution">
    <text evidence="9">The sequence shown here is derived from an EMBL/GenBank/DDBJ whole genome shotgun (WGS) entry which is preliminary data.</text>
</comment>
<evidence type="ECO:0000256" key="4">
    <source>
        <dbReference type="ARBA" id="ARBA00022525"/>
    </source>
</evidence>
<reference evidence="9 10" key="1">
    <citation type="journal article" date="2020" name="IScience">
        <title>Genome Sequencing of the Endangered Kingdonia uniflora (Circaeasteraceae, Ranunculales) Reveals Potential Mechanisms of Evolutionary Specialization.</title>
        <authorList>
            <person name="Sun Y."/>
            <person name="Deng T."/>
            <person name="Zhang A."/>
            <person name="Moore M.J."/>
            <person name="Landis J.B."/>
            <person name="Lin N."/>
            <person name="Zhang H."/>
            <person name="Zhang X."/>
            <person name="Huang J."/>
            <person name="Zhang X."/>
            <person name="Sun H."/>
            <person name="Wang H."/>
        </authorList>
    </citation>
    <scope>NUCLEOTIDE SEQUENCE [LARGE SCALE GENOMIC DNA]</scope>
    <source>
        <strain evidence="9">TB1705</strain>
        <tissue evidence="9">Leaf</tissue>
    </source>
</reference>
<evidence type="ECO:0000313" key="9">
    <source>
        <dbReference type="EMBL" id="KAF6161935.1"/>
    </source>
</evidence>
<dbReference type="GO" id="GO:0071555">
    <property type="term" value="P:cell wall organization"/>
    <property type="evidence" value="ECO:0007669"/>
    <property type="project" value="UniProtKB-KW"/>
</dbReference>
<evidence type="ECO:0000313" key="10">
    <source>
        <dbReference type="Proteomes" id="UP000541444"/>
    </source>
</evidence>
<dbReference type="InterPro" id="IPR011050">
    <property type="entry name" value="Pectin_lyase_fold/virulence"/>
</dbReference>
<dbReference type="GO" id="GO:0005975">
    <property type="term" value="P:carbohydrate metabolic process"/>
    <property type="evidence" value="ECO:0007669"/>
    <property type="project" value="InterPro"/>
</dbReference>
<dbReference type="Proteomes" id="UP000541444">
    <property type="component" value="Unassembled WGS sequence"/>
</dbReference>
<dbReference type="SUPFAM" id="SSF51126">
    <property type="entry name" value="Pectin lyase-like"/>
    <property type="match status" value="1"/>
</dbReference>
<dbReference type="InterPro" id="IPR012334">
    <property type="entry name" value="Pectin_lyas_fold"/>
</dbReference>
<dbReference type="EMBL" id="JACGCM010001069">
    <property type="protein sequence ID" value="KAF6161935.1"/>
    <property type="molecule type" value="Genomic_DNA"/>
</dbReference>
<evidence type="ECO:0008006" key="11">
    <source>
        <dbReference type="Google" id="ProtNLM"/>
    </source>
</evidence>
<dbReference type="OrthoDB" id="187139at2759"/>
<dbReference type="InterPro" id="IPR000743">
    <property type="entry name" value="Glyco_hydro_28"/>
</dbReference>
<accession>A0A7J7N460</accession>
<protein>
    <recommendedName>
        <fullName evidence="11">Polygalacturonase</fullName>
    </recommendedName>
</protein>
<dbReference type="GO" id="GO:0004650">
    <property type="term" value="F:polygalacturonase activity"/>
    <property type="evidence" value="ECO:0007669"/>
    <property type="project" value="InterPro"/>
</dbReference>
<organism evidence="9 10">
    <name type="scientific">Kingdonia uniflora</name>
    <dbReference type="NCBI Taxonomy" id="39325"/>
    <lineage>
        <taxon>Eukaryota</taxon>
        <taxon>Viridiplantae</taxon>
        <taxon>Streptophyta</taxon>
        <taxon>Embryophyta</taxon>
        <taxon>Tracheophyta</taxon>
        <taxon>Spermatophyta</taxon>
        <taxon>Magnoliopsida</taxon>
        <taxon>Ranunculales</taxon>
        <taxon>Circaeasteraceae</taxon>
        <taxon>Kingdonia</taxon>
    </lineage>
</organism>
<evidence type="ECO:0000256" key="2">
    <source>
        <dbReference type="ARBA" id="ARBA00008834"/>
    </source>
</evidence>
<sequence length="96" mass="10327">MQDLQYPLNIDQEYPYVSCITKSHSKVKITNMQFNNIRGTSASKDTIKIVCSKGRPCKGVKLGDINLTYNGAEPASICSSAHISAVGKALSVSCST</sequence>
<evidence type="ECO:0000256" key="8">
    <source>
        <dbReference type="RuleBase" id="RU361169"/>
    </source>
</evidence>
<comment type="subcellular location">
    <subcellularLocation>
        <location evidence="1">Secreted</location>
        <location evidence="1">Cell wall</location>
    </subcellularLocation>
</comment>
<dbReference type="AlphaFoldDB" id="A0A7J7N460"/>
<keyword evidence="5 8" id="KW-0378">Hydrolase</keyword>
<keyword evidence="10" id="KW-1185">Reference proteome</keyword>
<gene>
    <name evidence="9" type="ORF">GIB67_014137</name>
</gene>
<evidence type="ECO:0000256" key="3">
    <source>
        <dbReference type="ARBA" id="ARBA00022512"/>
    </source>
</evidence>
<comment type="similarity">
    <text evidence="2 8">Belongs to the glycosyl hydrolase 28 family.</text>
</comment>
<keyword evidence="4" id="KW-0964">Secreted</keyword>
<dbReference type="PANTHER" id="PTHR31375">
    <property type="match status" value="1"/>
</dbReference>
<evidence type="ECO:0000256" key="1">
    <source>
        <dbReference type="ARBA" id="ARBA00004191"/>
    </source>
</evidence>
<dbReference type="Pfam" id="PF00295">
    <property type="entry name" value="Glyco_hydro_28"/>
    <property type="match status" value="1"/>
</dbReference>
<proteinExistence type="inferred from homology"/>
<dbReference type="Gene3D" id="2.160.20.10">
    <property type="entry name" value="Single-stranded right-handed beta-helix, Pectin lyase-like"/>
    <property type="match status" value="1"/>
</dbReference>
<evidence type="ECO:0000256" key="5">
    <source>
        <dbReference type="ARBA" id="ARBA00022801"/>
    </source>
</evidence>
<keyword evidence="3" id="KW-0134">Cell wall</keyword>
<name>A0A7J7N460_9MAGN</name>
<keyword evidence="6 8" id="KW-0326">Glycosidase</keyword>